<proteinExistence type="predicted"/>
<dbReference type="EMBL" id="FZNW01000031">
    <property type="protein sequence ID" value="SNR90978.1"/>
    <property type="molecule type" value="Genomic_DNA"/>
</dbReference>
<evidence type="ECO:0000313" key="2">
    <source>
        <dbReference type="Proteomes" id="UP000198348"/>
    </source>
</evidence>
<accession>A0A239A7C2</accession>
<protein>
    <submittedName>
        <fullName evidence="1">Uncharacterized protein</fullName>
    </submittedName>
</protein>
<gene>
    <name evidence="1" type="ORF">SAMN06265360_13114</name>
</gene>
<dbReference type="Proteomes" id="UP000198348">
    <property type="component" value="Unassembled WGS sequence"/>
</dbReference>
<sequence>MNGTDAVDMGTRFVATHKAQVHENTIRRNLANHE</sequence>
<organism evidence="1 2">
    <name type="scientific">Haloechinothrix alba</name>
    <dbReference type="NCBI Taxonomy" id="664784"/>
    <lineage>
        <taxon>Bacteria</taxon>
        <taxon>Bacillati</taxon>
        <taxon>Actinomycetota</taxon>
        <taxon>Actinomycetes</taxon>
        <taxon>Pseudonocardiales</taxon>
        <taxon>Pseudonocardiaceae</taxon>
        <taxon>Haloechinothrix</taxon>
    </lineage>
</organism>
<dbReference type="AlphaFoldDB" id="A0A239A7C2"/>
<reference evidence="1 2" key="1">
    <citation type="submission" date="2017-06" db="EMBL/GenBank/DDBJ databases">
        <authorList>
            <person name="Kim H.J."/>
            <person name="Triplett B.A."/>
        </authorList>
    </citation>
    <scope>NUCLEOTIDE SEQUENCE [LARGE SCALE GENOMIC DNA]</scope>
    <source>
        <strain evidence="1 2">DSM 45207</strain>
    </source>
</reference>
<evidence type="ECO:0000313" key="1">
    <source>
        <dbReference type="EMBL" id="SNR90978.1"/>
    </source>
</evidence>
<name>A0A239A7C2_9PSEU</name>
<keyword evidence="2" id="KW-1185">Reference proteome</keyword>